<dbReference type="AlphaFoldDB" id="A0A1H0CYA3"/>
<dbReference type="RefSeq" id="WP_030428572.1">
    <property type="nucleotide sequence ID" value="NZ_JOEF01000004.1"/>
</dbReference>
<organism evidence="1 2">
    <name type="scientific">Allokutzneria albata</name>
    <name type="common">Kibdelosporangium albatum</name>
    <dbReference type="NCBI Taxonomy" id="211114"/>
    <lineage>
        <taxon>Bacteria</taxon>
        <taxon>Bacillati</taxon>
        <taxon>Actinomycetota</taxon>
        <taxon>Actinomycetes</taxon>
        <taxon>Pseudonocardiales</taxon>
        <taxon>Pseudonocardiaceae</taxon>
        <taxon>Allokutzneria</taxon>
    </lineage>
</organism>
<sequence>MPSTTTPDGVTRLRDIADLVAGVPHLLGFHPTDSLVLICFAEKDDSVRVGLALRVDLPADQDRQAVAAQLLAPVLGHRTAEMVAVVLCPAQPDPWPAELPHSGLIAELDRVFGSVDVPIRHAVWAESIVDGAAWRCYDEPDCGGLLPDPAANPIATASALAGNVTFASREEMRAVLDPDPPDALARRTAIIDALLDSFGGVTPPGFDGPEAALRMVHATITAATEHPLRLSDEDVARLAMALANPTVRDACLATVLGDHAGAAESVWLALTRAVPGPERAEPATLLAYASYLRGDGALAGMALDLAEQADASHRLGRLLRTALDHGLPPAELAVLALDGAEEHRRLMGPA</sequence>
<gene>
    <name evidence="1" type="ORF">SAMN04489726_7472</name>
</gene>
<dbReference type="STRING" id="211114.SAMN04489726_7472"/>
<dbReference type="Proteomes" id="UP000183376">
    <property type="component" value="Chromosome I"/>
</dbReference>
<reference evidence="1 2" key="1">
    <citation type="submission" date="2016-10" db="EMBL/GenBank/DDBJ databases">
        <authorList>
            <person name="de Groot N.N."/>
        </authorList>
    </citation>
    <scope>NUCLEOTIDE SEQUENCE [LARGE SCALE GENOMIC DNA]</scope>
    <source>
        <strain evidence="1 2">DSM 44149</strain>
    </source>
</reference>
<dbReference type="eggNOG" id="ENOG5031GJC">
    <property type="taxonomic scope" value="Bacteria"/>
</dbReference>
<accession>A0A1H0CYA3</accession>
<name>A0A1H0CYA3_ALLAB</name>
<proteinExistence type="predicted"/>
<protein>
    <recommendedName>
        <fullName evidence="3">DUF4192 domain-containing protein</fullName>
    </recommendedName>
</protein>
<evidence type="ECO:0000313" key="2">
    <source>
        <dbReference type="Proteomes" id="UP000183376"/>
    </source>
</evidence>
<dbReference type="InterPro" id="IPR025447">
    <property type="entry name" value="DUF4192"/>
</dbReference>
<dbReference type="EMBL" id="LT629701">
    <property type="protein sequence ID" value="SDN62611.1"/>
    <property type="molecule type" value="Genomic_DNA"/>
</dbReference>
<evidence type="ECO:0008006" key="3">
    <source>
        <dbReference type="Google" id="ProtNLM"/>
    </source>
</evidence>
<dbReference type="Pfam" id="PF13830">
    <property type="entry name" value="DUF4192"/>
    <property type="match status" value="1"/>
</dbReference>
<dbReference type="OrthoDB" id="3264463at2"/>
<evidence type="ECO:0000313" key="1">
    <source>
        <dbReference type="EMBL" id="SDN62611.1"/>
    </source>
</evidence>
<keyword evidence="2" id="KW-1185">Reference proteome</keyword>